<accession>A0AAE9JTP7</accession>
<organism evidence="1 2">
    <name type="scientific">Caenorhabditis briggsae</name>
    <dbReference type="NCBI Taxonomy" id="6238"/>
    <lineage>
        <taxon>Eukaryota</taxon>
        <taxon>Metazoa</taxon>
        <taxon>Ecdysozoa</taxon>
        <taxon>Nematoda</taxon>
        <taxon>Chromadorea</taxon>
        <taxon>Rhabditida</taxon>
        <taxon>Rhabditina</taxon>
        <taxon>Rhabditomorpha</taxon>
        <taxon>Rhabditoidea</taxon>
        <taxon>Rhabditidae</taxon>
        <taxon>Peloderinae</taxon>
        <taxon>Caenorhabditis</taxon>
    </lineage>
</organism>
<proteinExistence type="predicted"/>
<evidence type="ECO:0000313" key="2">
    <source>
        <dbReference type="Proteomes" id="UP000829354"/>
    </source>
</evidence>
<reference evidence="1 2" key="1">
    <citation type="submission" date="2022-04" db="EMBL/GenBank/DDBJ databases">
        <title>Chromosome-level reference genomes for two strains of Caenorhabditis briggsae: an improved platform for comparative genomics.</title>
        <authorList>
            <person name="Stevens L."/>
            <person name="Andersen E."/>
        </authorList>
    </citation>
    <scope>NUCLEOTIDE SEQUENCE [LARGE SCALE GENOMIC DNA]</scope>
    <source>
        <strain evidence="1">VX34</strain>
        <tissue evidence="1">Whole-organism</tissue>
    </source>
</reference>
<dbReference type="AlphaFoldDB" id="A0AAE9JTP7"/>
<keyword evidence="2" id="KW-1185">Reference proteome</keyword>
<gene>
    <name evidence="1" type="ORF">L5515_019111</name>
</gene>
<protein>
    <submittedName>
        <fullName evidence="1">Uncharacterized protein</fullName>
    </submittedName>
</protein>
<name>A0AAE9JTP7_CAEBR</name>
<evidence type="ECO:0000313" key="1">
    <source>
        <dbReference type="EMBL" id="UMM43718.1"/>
    </source>
</evidence>
<dbReference type="EMBL" id="CP092625">
    <property type="protein sequence ID" value="UMM43718.1"/>
    <property type="molecule type" value="Genomic_DNA"/>
</dbReference>
<dbReference type="Proteomes" id="UP000829354">
    <property type="component" value="Chromosome X"/>
</dbReference>
<sequence length="88" mass="9973">MDRSAFEMENGESNLRRGIFGCMPARKQTPDSEKSEGQLLVSVCFIGQCVLHPVCAFFRIVQTEPTPARLADGSFRNPCRPNQYKYDE</sequence>